<sequence length="80" mass="8817">MAKKTEKTFLVVVVEGTVIKRIMLLDILVGSGIYYTLQWICSSIVISMLGSVVGTEGIKKVQKQVKGSNIKFVRTLKTAK</sequence>
<protein>
    <submittedName>
        <fullName evidence="2">Uncharacterized protein</fullName>
    </submittedName>
</protein>
<keyword evidence="3" id="KW-1185">Reference proteome</keyword>
<keyword evidence="1" id="KW-0812">Transmembrane</keyword>
<dbReference type="EMBL" id="RZTZ01000002">
    <property type="protein sequence ID" value="RVT65026.1"/>
    <property type="molecule type" value="Genomic_DNA"/>
</dbReference>
<dbReference type="GeneID" id="87616056"/>
<evidence type="ECO:0000313" key="3">
    <source>
        <dbReference type="Proteomes" id="UP000288024"/>
    </source>
</evidence>
<comment type="caution">
    <text evidence="2">The sequence shown here is derived from an EMBL/GenBank/DDBJ whole genome shotgun (WGS) entry which is preliminary data.</text>
</comment>
<dbReference type="RefSeq" id="WP_127737169.1">
    <property type="nucleotide sequence ID" value="NZ_CAJCKN010000023.1"/>
</dbReference>
<feature type="transmembrane region" description="Helical" evidence="1">
    <location>
        <begin position="33"/>
        <end position="54"/>
    </location>
</feature>
<dbReference type="AlphaFoldDB" id="A0A3S3SLG5"/>
<evidence type="ECO:0000256" key="1">
    <source>
        <dbReference type="SAM" id="Phobius"/>
    </source>
</evidence>
<keyword evidence="1" id="KW-0472">Membrane</keyword>
<evidence type="ECO:0000313" key="2">
    <source>
        <dbReference type="EMBL" id="RVT65026.1"/>
    </source>
</evidence>
<keyword evidence="1" id="KW-1133">Transmembrane helix</keyword>
<reference evidence="2 3" key="1">
    <citation type="submission" date="2019-01" db="EMBL/GenBank/DDBJ databases">
        <title>Bacillus sp. M5HDSG1-1, whole genome shotgun sequence.</title>
        <authorList>
            <person name="Tuo L."/>
        </authorList>
    </citation>
    <scope>NUCLEOTIDE SEQUENCE [LARGE SCALE GENOMIC DNA]</scope>
    <source>
        <strain evidence="2 3">M5HDSG1-1</strain>
    </source>
</reference>
<gene>
    <name evidence="2" type="ORF">EM808_05815</name>
</gene>
<accession>A0A3S3SLG5</accession>
<name>A0A3S3SLG5_9BACI</name>
<organism evidence="2 3">
    <name type="scientific">Niallia taxi</name>
    <dbReference type="NCBI Taxonomy" id="2499688"/>
    <lineage>
        <taxon>Bacteria</taxon>
        <taxon>Bacillati</taxon>
        <taxon>Bacillota</taxon>
        <taxon>Bacilli</taxon>
        <taxon>Bacillales</taxon>
        <taxon>Bacillaceae</taxon>
        <taxon>Niallia</taxon>
    </lineage>
</organism>
<proteinExistence type="predicted"/>
<dbReference type="Proteomes" id="UP000288024">
    <property type="component" value="Unassembled WGS sequence"/>
</dbReference>